<evidence type="ECO:0000256" key="1">
    <source>
        <dbReference type="SAM" id="MobiDB-lite"/>
    </source>
</evidence>
<evidence type="ECO:0000313" key="3">
    <source>
        <dbReference type="EMBL" id="SOD57370.1"/>
    </source>
</evidence>
<evidence type="ECO:0008006" key="5">
    <source>
        <dbReference type="Google" id="ProtNLM"/>
    </source>
</evidence>
<feature type="region of interest" description="Disordered" evidence="1">
    <location>
        <begin position="566"/>
        <end position="585"/>
    </location>
</feature>
<evidence type="ECO:0000256" key="2">
    <source>
        <dbReference type="SAM" id="Phobius"/>
    </source>
</evidence>
<dbReference type="AlphaFoldDB" id="A0A286DFL4"/>
<dbReference type="RefSeq" id="WP_097123531.1">
    <property type="nucleotide sequence ID" value="NZ_OCND01000013.1"/>
</dbReference>
<dbReference type="SUPFAM" id="SSF52317">
    <property type="entry name" value="Class I glutamine amidotransferase-like"/>
    <property type="match status" value="1"/>
</dbReference>
<keyword evidence="2" id="KW-0472">Membrane</keyword>
<reference evidence="3 4" key="1">
    <citation type="submission" date="2017-09" db="EMBL/GenBank/DDBJ databases">
        <authorList>
            <person name="Ehlers B."/>
            <person name="Leendertz F.H."/>
        </authorList>
    </citation>
    <scope>NUCLEOTIDE SEQUENCE [LARGE SCALE GENOMIC DNA]</scope>
    <source>
        <strain evidence="3 4">CGMCC 1.10978</strain>
    </source>
</reference>
<dbReference type="Proteomes" id="UP000219374">
    <property type="component" value="Unassembled WGS sequence"/>
</dbReference>
<feature type="transmembrane region" description="Helical" evidence="2">
    <location>
        <begin position="42"/>
        <end position="60"/>
    </location>
</feature>
<keyword evidence="2" id="KW-0812">Transmembrane</keyword>
<protein>
    <recommendedName>
        <fullName evidence="5">Carboxypeptidase regulatory-like domain-containing protein</fullName>
    </recommendedName>
</protein>
<name>A0A286DFL4_9GAMM</name>
<sequence length="619" mass="66066">MKPSLQLLIAALLGLAVLLAWWRLLRWQRRTAPGQRARGWRLALLWLGQPLLAVLLYFALLPPRVETEAGTLLVLTARATAAQSGEHRSGEARVALPEAPRLAAAEPVPDLATALRRHPGTQRLRIIGAGLEPRDRDAARGFGIDYLPAPLPSGIIELQAPRQVAAGDAFRIHGRAHSVAGGSVELVDPGAQRVDRQALPEDGRFVLTGASRVAGLATFRLRLRDAKQQLLEEIPLPLQTASGAPLRVLVLAGAPGPELKYLRRWASDAGLRLHTQISVGGGLQLGDAPLALNAANLSGFDLLVVDERAWSGLGAGARGAVAEALREGLGVLLRVTGPLSDSDRRQLRALGLDPGSGRESANVRLPQTSGDNAMLRARLGPGSGHAPIDDEHPGAELPVLSRRVLGIGGDDLVPLLHDGEGKLLAGWRAEGRGRIAVWALTDSFKLALAGRSERHGELWSQAFATLARGTAQTMPVIDDDARQGQRVAICGLDTEAETEVTAPDGSRVPLRIDAVTGARACAAFWPQHSGWHRLQQGDQQPSPFFVHASDTASALQMARMREATLQLAGAQPPTSKTAPASGPSARRGSSWPWLLAWLLAASALWWFERSRLGRPTPPL</sequence>
<accession>A0A286DFL4</accession>
<organism evidence="3 4">
    <name type="scientific">Pseudoxanthomonas wuyuanensis</name>
    <dbReference type="NCBI Taxonomy" id="1073196"/>
    <lineage>
        <taxon>Bacteria</taxon>
        <taxon>Pseudomonadati</taxon>
        <taxon>Pseudomonadota</taxon>
        <taxon>Gammaproteobacteria</taxon>
        <taxon>Lysobacterales</taxon>
        <taxon>Lysobacteraceae</taxon>
        <taxon>Pseudoxanthomonas</taxon>
    </lineage>
</organism>
<evidence type="ECO:0000313" key="4">
    <source>
        <dbReference type="Proteomes" id="UP000219374"/>
    </source>
</evidence>
<dbReference type="OrthoDB" id="7199749at2"/>
<proteinExistence type="predicted"/>
<gene>
    <name evidence="3" type="ORF">SAMN06296416_11327</name>
</gene>
<keyword evidence="2" id="KW-1133">Transmembrane helix</keyword>
<dbReference type="InterPro" id="IPR029062">
    <property type="entry name" value="Class_I_gatase-like"/>
</dbReference>
<keyword evidence="4" id="KW-1185">Reference proteome</keyword>
<feature type="transmembrane region" description="Helical" evidence="2">
    <location>
        <begin position="6"/>
        <end position="22"/>
    </location>
</feature>
<dbReference type="EMBL" id="OCND01000013">
    <property type="protein sequence ID" value="SOD57370.1"/>
    <property type="molecule type" value="Genomic_DNA"/>
</dbReference>